<evidence type="ECO:0000313" key="2">
    <source>
        <dbReference type="Proteomes" id="UP001163798"/>
    </source>
</evidence>
<comment type="caution">
    <text evidence="1">The sequence shown here is derived from an EMBL/GenBank/DDBJ whole genome shotgun (WGS) entry which is preliminary data.</text>
</comment>
<sequence length="140" mass="15388">MGSKVAFPSSARPTASSFLLLTRTLEIMVLAMAPESVKPAFSTWCSQPSTFLASIRIPRYGPPRIIQGAHGLPNFAVRDIFCRSQRAVHVLYPATEKQYICSLVPSRPSNAIYSLVDSTPDSDFHELHKSRRMPGCGHVG</sequence>
<evidence type="ECO:0000313" key="1">
    <source>
        <dbReference type="EMBL" id="KAJ3781171.1"/>
    </source>
</evidence>
<keyword evidence="2" id="KW-1185">Reference proteome</keyword>
<organism evidence="1 2">
    <name type="scientific">Lentinula aff. detonsa</name>
    <dbReference type="NCBI Taxonomy" id="2804958"/>
    <lineage>
        <taxon>Eukaryota</taxon>
        <taxon>Fungi</taxon>
        <taxon>Dikarya</taxon>
        <taxon>Basidiomycota</taxon>
        <taxon>Agaricomycotina</taxon>
        <taxon>Agaricomycetes</taxon>
        <taxon>Agaricomycetidae</taxon>
        <taxon>Agaricales</taxon>
        <taxon>Marasmiineae</taxon>
        <taxon>Omphalotaceae</taxon>
        <taxon>Lentinula</taxon>
    </lineage>
</organism>
<dbReference type="EMBL" id="MU793592">
    <property type="protein sequence ID" value="KAJ3781171.1"/>
    <property type="molecule type" value="Genomic_DNA"/>
</dbReference>
<accession>A0AA38NBI4</accession>
<reference evidence="1" key="1">
    <citation type="submission" date="2022-08" db="EMBL/GenBank/DDBJ databases">
        <authorList>
            <consortium name="DOE Joint Genome Institute"/>
            <person name="Min B."/>
            <person name="Riley R."/>
            <person name="Sierra-Patev S."/>
            <person name="Naranjo-Ortiz M."/>
            <person name="Looney B."/>
            <person name="Konkel Z."/>
            <person name="Slot J.C."/>
            <person name="Sakamoto Y."/>
            <person name="Steenwyk J.L."/>
            <person name="Rokas A."/>
            <person name="Carro J."/>
            <person name="Camarero S."/>
            <person name="Ferreira P."/>
            <person name="Molpeceres G."/>
            <person name="Ruiz-Duenas F.J."/>
            <person name="Serrano A."/>
            <person name="Henrissat B."/>
            <person name="Drula E."/>
            <person name="Hughes K.W."/>
            <person name="Mata J.L."/>
            <person name="Ishikawa N.K."/>
            <person name="Vargas-Isla R."/>
            <person name="Ushijima S."/>
            <person name="Smith C.A."/>
            <person name="Ahrendt S."/>
            <person name="Andreopoulos W."/>
            <person name="He G."/>
            <person name="Labutti K."/>
            <person name="Lipzen A."/>
            <person name="Ng V."/>
            <person name="Sandor L."/>
            <person name="Barry K."/>
            <person name="Martinez A.T."/>
            <person name="Xiao Y."/>
            <person name="Gibbons J.G."/>
            <person name="Terashima K."/>
            <person name="Hibbett D.S."/>
            <person name="Grigoriev I.V."/>
        </authorList>
    </citation>
    <scope>NUCLEOTIDE SEQUENCE</scope>
    <source>
        <strain evidence="1">TFB10291</strain>
    </source>
</reference>
<proteinExistence type="predicted"/>
<gene>
    <name evidence="1" type="ORF">GGU10DRAFT_119265</name>
</gene>
<dbReference type="AlphaFoldDB" id="A0AA38NBI4"/>
<name>A0AA38NBI4_9AGAR</name>
<dbReference type="Proteomes" id="UP001163798">
    <property type="component" value="Unassembled WGS sequence"/>
</dbReference>
<protein>
    <submittedName>
        <fullName evidence="1">Uncharacterized protein</fullName>
    </submittedName>
</protein>